<organism evidence="1 2">
    <name type="scientific">Nocardioides zeicaulis</name>
    <dbReference type="NCBI Taxonomy" id="1776857"/>
    <lineage>
        <taxon>Bacteria</taxon>
        <taxon>Bacillati</taxon>
        <taxon>Actinomycetota</taxon>
        <taxon>Actinomycetes</taxon>
        <taxon>Propionibacteriales</taxon>
        <taxon>Nocardioidaceae</taxon>
        <taxon>Nocardioides</taxon>
    </lineage>
</organism>
<dbReference type="InterPro" id="IPR011044">
    <property type="entry name" value="Quino_amine_DH_bsu"/>
</dbReference>
<dbReference type="PROSITE" id="PS51257">
    <property type="entry name" value="PROKAR_LIPOPROTEIN"/>
    <property type="match status" value="1"/>
</dbReference>
<dbReference type="EMBL" id="JBHLXH010000002">
    <property type="protein sequence ID" value="MFC0224569.1"/>
    <property type="molecule type" value="Genomic_DNA"/>
</dbReference>
<reference evidence="1 2" key="1">
    <citation type="submission" date="2024-09" db="EMBL/GenBank/DDBJ databases">
        <authorList>
            <person name="Sun Q."/>
            <person name="Mori K."/>
        </authorList>
    </citation>
    <scope>NUCLEOTIDE SEQUENCE [LARGE SCALE GENOMIC DNA]</scope>
    <source>
        <strain evidence="1 2">CCM 8654</strain>
    </source>
</reference>
<gene>
    <name evidence="1" type="ORF">ACFFJG_18925</name>
</gene>
<sequence length="208" mass="21645">MHSRKVAAAALACMVVAGCGGITRGAAEAVPFELPVGPTGWDVSEASWLQNGVLHVGSRRVTIGDAPTGYAVAPTGVYWLDGHVLMFTSATGDTQEVRDLQWSSLAISPDRSTLALLDDSHGPTDEHGTHALQVVVFDTGTGEQLYRTPAAKSWTGGDLADFYGDAVPDLDEVSDAGVSIDGITIDHTTGEVTVREPGSLGELLFAGP</sequence>
<proteinExistence type="predicted"/>
<evidence type="ECO:0000313" key="1">
    <source>
        <dbReference type="EMBL" id="MFC0224569.1"/>
    </source>
</evidence>
<keyword evidence="2" id="KW-1185">Reference proteome</keyword>
<evidence type="ECO:0008006" key="3">
    <source>
        <dbReference type="Google" id="ProtNLM"/>
    </source>
</evidence>
<name>A0ABV6E6G3_9ACTN</name>
<dbReference type="Proteomes" id="UP001589698">
    <property type="component" value="Unassembled WGS sequence"/>
</dbReference>
<dbReference type="SUPFAM" id="SSF50969">
    <property type="entry name" value="YVTN repeat-like/Quinoprotein amine dehydrogenase"/>
    <property type="match status" value="1"/>
</dbReference>
<comment type="caution">
    <text evidence="1">The sequence shown here is derived from an EMBL/GenBank/DDBJ whole genome shotgun (WGS) entry which is preliminary data.</text>
</comment>
<protein>
    <recommendedName>
        <fullName evidence="3">WD40 repeat domain-containing protein</fullName>
    </recommendedName>
</protein>
<dbReference type="RefSeq" id="WP_378520333.1">
    <property type="nucleotide sequence ID" value="NZ_CBCSDI010000045.1"/>
</dbReference>
<evidence type="ECO:0000313" key="2">
    <source>
        <dbReference type="Proteomes" id="UP001589698"/>
    </source>
</evidence>
<accession>A0ABV6E6G3</accession>